<organism evidence="1 2">
    <name type="scientific">Gordonia paraffinivorans</name>
    <dbReference type="NCBI Taxonomy" id="175628"/>
    <lineage>
        <taxon>Bacteria</taxon>
        <taxon>Bacillati</taxon>
        <taxon>Actinomycetota</taxon>
        <taxon>Actinomycetes</taxon>
        <taxon>Mycobacteriales</taxon>
        <taxon>Gordoniaceae</taxon>
        <taxon>Gordonia</taxon>
    </lineage>
</organism>
<proteinExistence type="predicted"/>
<dbReference type="RefSeq" id="WP_244941214.1">
    <property type="nucleotide sequence ID" value="NZ_CAACYD010000007.1"/>
</dbReference>
<gene>
    <name evidence="1" type="ORF">NCTC8139_03368</name>
</gene>
<reference evidence="1 2" key="1">
    <citation type="submission" date="2019-02" db="EMBL/GenBank/DDBJ databases">
        <authorList>
            <consortium name="Pathogen Informatics"/>
        </authorList>
    </citation>
    <scope>NUCLEOTIDE SEQUENCE [LARGE SCALE GENOMIC DNA]</scope>
    <source>
        <strain evidence="1 2">3012STDY6756503</strain>
    </source>
</reference>
<dbReference type="EMBL" id="CAACYD010000007">
    <property type="protein sequence ID" value="VFA89800.1"/>
    <property type="molecule type" value="Genomic_DNA"/>
</dbReference>
<dbReference type="Proteomes" id="UP000360750">
    <property type="component" value="Unassembled WGS sequence"/>
</dbReference>
<evidence type="ECO:0008006" key="3">
    <source>
        <dbReference type="Google" id="ProtNLM"/>
    </source>
</evidence>
<evidence type="ECO:0000313" key="1">
    <source>
        <dbReference type="EMBL" id="VFA89800.1"/>
    </source>
</evidence>
<sequence>MTTNYDDLYKKAVEAAGRPRPTILQWHAVDGSRPWLLKLHGDIDRTEGIVLTRRDFVLFDAKSRPAGSLLQVLLLTRHVLIVGASLSDGNVIRLAMEVDEFLRPSIGRSEQGAFVDVSGVEARKGL</sequence>
<dbReference type="Pfam" id="PF13289">
    <property type="entry name" value="SIR2_2"/>
    <property type="match status" value="1"/>
</dbReference>
<comment type="caution">
    <text evidence="1">The sequence shown here is derived from an EMBL/GenBank/DDBJ whole genome shotgun (WGS) entry which is preliminary data.</text>
</comment>
<dbReference type="GeneID" id="71770144"/>
<name>A0ABD7V685_9ACTN</name>
<protein>
    <recommendedName>
        <fullName evidence="3">SIR2-like domain-containing protein</fullName>
    </recommendedName>
</protein>
<evidence type="ECO:0000313" key="2">
    <source>
        <dbReference type="Proteomes" id="UP000360750"/>
    </source>
</evidence>
<dbReference type="AlphaFoldDB" id="A0ABD7V685"/>
<accession>A0ABD7V685</accession>